<dbReference type="Proteomes" id="UP001162992">
    <property type="component" value="Chromosome 6"/>
</dbReference>
<accession>A0ACC2DI71</accession>
<sequence>MASSALSRSALSLAFAPAPTPASSSKNALDLGIGIGIGVFFFLLLAVLVITQSLRKFKWRAPARSLLGKLGWKGKVDDEEADRDPERRLADLKLPSRYSYRDLSAATKGFSSKELIGSGGFGEVYKAHLSQDGSTVAVKKIFEHPEQGERQFLAEIAIIGRISHRNLVQLKGWCYEKGKMLLLYDYMPNGSLDRHLLGKSEKVLQWHYRYDIVKGVAAGLFYLHEGWEKRIIHNDVKPSNVLLDADFNPRLSDFGLARLIEDSNLAKTITLAGTLGFVAPELHYTGKANEKSDVYSFGVLLLTVACGRPPLDDTLPDQETLLNWVWRMQEEGRLMDAADPKLAGDYNDIEMICLLQLGLICCYPDPDARPTMRYCNQVLHGDAPIPRLASSKPLLFYSMHPLPISAEFESGKSSFNVRSSESSTGAMLSRNLSCEISSVN</sequence>
<evidence type="ECO:0000313" key="2">
    <source>
        <dbReference type="Proteomes" id="UP001162992"/>
    </source>
</evidence>
<organism evidence="1 2">
    <name type="scientific">Diphasiastrum complanatum</name>
    <name type="common">Issler's clubmoss</name>
    <name type="synonym">Lycopodium complanatum</name>
    <dbReference type="NCBI Taxonomy" id="34168"/>
    <lineage>
        <taxon>Eukaryota</taxon>
        <taxon>Viridiplantae</taxon>
        <taxon>Streptophyta</taxon>
        <taxon>Embryophyta</taxon>
        <taxon>Tracheophyta</taxon>
        <taxon>Lycopodiopsida</taxon>
        <taxon>Lycopodiales</taxon>
        <taxon>Lycopodiaceae</taxon>
        <taxon>Lycopodioideae</taxon>
        <taxon>Diphasiastrum</taxon>
    </lineage>
</organism>
<comment type="caution">
    <text evidence="1">The sequence shown here is derived from an EMBL/GenBank/DDBJ whole genome shotgun (WGS) entry which is preliminary data.</text>
</comment>
<name>A0ACC2DI71_DIPCM</name>
<protein>
    <submittedName>
        <fullName evidence="1">Uncharacterized protein</fullName>
    </submittedName>
</protein>
<reference evidence="2" key="1">
    <citation type="journal article" date="2024" name="Proc. Natl. Acad. Sci. U.S.A.">
        <title>Extraordinary preservation of gene collinearity over three hundred million years revealed in homosporous lycophytes.</title>
        <authorList>
            <person name="Li C."/>
            <person name="Wickell D."/>
            <person name="Kuo L.Y."/>
            <person name="Chen X."/>
            <person name="Nie B."/>
            <person name="Liao X."/>
            <person name="Peng D."/>
            <person name="Ji J."/>
            <person name="Jenkins J."/>
            <person name="Williams M."/>
            <person name="Shu S."/>
            <person name="Plott C."/>
            <person name="Barry K."/>
            <person name="Rajasekar S."/>
            <person name="Grimwood J."/>
            <person name="Han X."/>
            <person name="Sun S."/>
            <person name="Hou Z."/>
            <person name="He W."/>
            <person name="Dai G."/>
            <person name="Sun C."/>
            <person name="Schmutz J."/>
            <person name="Leebens-Mack J.H."/>
            <person name="Li F.W."/>
            <person name="Wang L."/>
        </authorList>
    </citation>
    <scope>NUCLEOTIDE SEQUENCE [LARGE SCALE GENOMIC DNA]</scope>
    <source>
        <strain evidence="2">cv. PW_Plant_1</strain>
    </source>
</reference>
<keyword evidence="2" id="KW-1185">Reference proteome</keyword>
<evidence type="ECO:0000313" key="1">
    <source>
        <dbReference type="EMBL" id="KAJ7553981.1"/>
    </source>
</evidence>
<proteinExistence type="predicted"/>
<gene>
    <name evidence="1" type="ORF">O6H91_06G121000</name>
</gene>
<dbReference type="EMBL" id="CM055097">
    <property type="protein sequence ID" value="KAJ7553981.1"/>
    <property type="molecule type" value="Genomic_DNA"/>
</dbReference>